<dbReference type="InterPro" id="IPR014729">
    <property type="entry name" value="Rossmann-like_a/b/a_fold"/>
</dbReference>
<protein>
    <recommendedName>
        <fullName evidence="2">DUF218 domain-containing protein</fullName>
    </recommendedName>
</protein>
<dbReference type="PROSITE" id="PS51257">
    <property type="entry name" value="PROKAR_LIPOPROTEIN"/>
    <property type="match status" value="1"/>
</dbReference>
<dbReference type="Proteomes" id="UP001515480">
    <property type="component" value="Unassembled WGS sequence"/>
</dbReference>
<feature type="domain" description="DUF218" evidence="2">
    <location>
        <begin position="41"/>
        <end position="165"/>
    </location>
</feature>
<dbReference type="InterPro" id="IPR003848">
    <property type="entry name" value="DUF218"/>
</dbReference>
<evidence type="ECO:0000259" key="2">
    <source>
        <dbReference type="Pfam" id="PF02698"/>
    </source>
</evidence>
<dbReference type="CDD" id="cd06259">
    <property type="entry name" value="YdcF-like"/>
    <property type="match status" value="1"/>
</dbReference>
<dbReference type="Gene3D" id="3.40.50.620">
    <property type="entry name" value="HUPs"/>
    <property type="match status" value="1"/>
</dbReference>
<accession>A0AB34IHD1</accession>
<comment type="caution">
    <text evidence="3">The sequence shown here is derived from an EMBL/GenBank/DDBJ whole genome shotgun (WGS) entry which is preliminary data.</text>
</comment>
<dbReference type="PANTHER" id="PTHR30336:SF20">
    <property type="entry name" value="DUF218 DOMAIN-CONTAINING PROTEIN"/>
    <property type="match status" value="1"/>
</dbReference>
<dbReference type="AlphaFoldDB" id="A0AB34IHD1"/>
<evidence type="ECO:0000313" key="4">
    <source>
        <dbReference type="Proteomes" id="UP001515480"/>
    </source>
</evidence>
<dbReference type="InterPro" id="IPR051599">
    <property type="entry name" value="Cell_Envelope_Assoc"/>
</dbReference>
<keyword evidence="1" id="KW-0732">Signal</keyword>
<gene>
    <name evidence="3" type="ORF">AB1Y20_011732</name>
</gene>
<proteinExistence type="predicted"/>
<organism evidence="3 4">
    <name type="scientific">Prymnesium parvum</name>
    <name type="common">Toxic golden alga</name>
    <dbReference type="NCBI Taxonomy" id="97485"/>
    <lineage>
        <taxon>Eukaryota</taxon>
        <taxon>Haptista</taxon>
        <taxon>Haptophyta</taxon>
        <taxon>Prymnesiophyceae</taxon>
        <taxon>Prymnesiales</taxon>
        <taxon>Prymnesiaceae</taxon>
        <taxon>Prymnesium</taxon>
    </lineage>
</organism>
<keyword evidence="4" id="KW-1185">Reference proteome</keyword>
<dbReference type="PANTHER" id="PTHR30336">
    <property type="entry name" value="INNER MEMBRANE PROTEIN, PROBABLE PERMEASE"/>
    <property type="match status" value="1"/>
</dbReference>
<sequence>MARGRRRRLAITAALATLTACVTLHWLAGALPDPHPPTRYDAVVVPGGGMDGIRPLPWVAARLDAALHHEAHARYFVVLSRGTTHKPPPRDAEGFPVDEAAASAAYLLERGVPAPRLLLEAWSLDTIGNAVFTRLMHAEPRGWTELLVITSNIHLPRTRAIFEWVFALPPTRGRRVSIDYEGVAERGLSPEQIASRDLKERQALERLQGTMARVRDLAELHAFLFQEHSAYAAPKLATESATPKVREVHSDSALAATY</sequence>
<evidence type="ECO:0000256" key="1">
    <source>
        <dbReference type="SAM" id="SignalP"/>
    </source>
</evidence>
<evidence type="ECO:0000313" key="3">
    <source>
        <dbReference type="EMBL" id="KAL1499530.1"/>
    </source>
</evidence>
<reference evidence="3 4" key="1">
    <citation type="journal article" date="2024" name="Science">
        <title>Giant polyketide synthase enzymes in the biosynthesis of giant marine polyether toxins.</title>
        <authorList>
            <person name="Fallon T.R."/>
            <person name="Shende V.V."/>
            <person name="Wierzbicki I.H."/>
            <person name="Pendleton A.L."/>
            <person name="Watervoot N.F."/>
            <person name="Auber R.P."/>
            <person name="Gonzalez D.J."/>
            <person name="Wisecaver J.H."/>
            <person name="Moore B.S."/>
        </authorList>
    </citation>
    <scope>NUCLEOTIDE SEQUENCE [LARGE SCALE GENOMIC DNA]</scope>
    <source>
        <strain evidence="3 4">12B1</strain>
    </source>
</reference>
<name>A0AB34IHD1_PRYPA</name>
<dbReference type="Pfam" id="PF02698">
    <property type="entry name" value="DUF218"/>
    <property type="match status" value="1"/>
</dbReference>
<dbReference type="EMBL" id="JBGBPQ010000025">
    <property type="protein sequence ID" value="KAL1499530.1"/>
    <property type="molecule type" value="Genomic_DNA"/>
</dbReference>
<feature type="chain" id="PRO_5044334137" description="DUF218 domain-containing protein" evidence="1">
    <location>
        <begin position="33"/>
        <end position="258"/>
    </location>
</feature>
<feature type="signal peptide" evidence="1">
    <location>
        <begin position="1"/>
        <end position="32"/>
    </location>
</feature>
<dbReference type="GO" id="GO:0005886">
    <property type="term" value="C:plasma membrane"/>
    <property type="evidence" value="ECO:0007669"/>
    <property type="project" value="TreeGrafter"/>
</dbReference>